<dbReference type="AlphaFoldDB" id="A0A091F8S3"/>
<dbReference type="EMBL" id="KK719747">
    <property type="protein sequence ID" value="KFO65621.1"/>
    <property type="molecule type" value="Genomic_DNA"/>
</dbReference>
<protein>
    <submittedName>
        <fullName evidence="1">Uncharacterized protein</fullName>
    </submittedName>
</protein>
<proteinExistence type="predicted"/>
<sequence length="51" mass="6149">SLPTHPFSQGLWEPHKSSFLQPNVIGTRCWVKNRGRREQMEREKRRDTYAH</sequence>
<dbReference type="Proteomes" id="UP000052976">
    <property type="component" value="Unassembled WGS sequence"/>
</dbReference>
<reference evidence="1 2" key="1">
    <citation type="submission" date="2014-04" db="EMBL/GenBank/DDBJ databases">
        <title>Genome evolution of avian class.</title>
        <authorList>
            <person name="Zhang G."/>
            <person name="Li C."/>
        </authorList>
    </citation>
    <scope>NUCLEOTIDE SEQUENCE [LARGE SCALE GENOMIC DNA]</scope>
    <source>
        <strain evidence="1">BGI_N302</strain>
    </source>
</reference>
<evidence type="ECO:0000313" key="1">
    <source>
        <dbReference type="EMBL" id="KFO65621.1"/>
    </source>
</evidence>
<keyword evidence="2" id="KW-1185">Reference proteome</keyword>
<feature type="non-terminal residue" evidence="1">
    <location>
        <position position="1"/>
    </location>
</feature>
<name>A0A091F8S3_CORBR</name>
<organism evidence="1 2">
    <name type="scientific">Corvus brachyrhynchos</name>
    <name type="common">American crow</name>
    <dbReference type="NCBI Taxonomy" id="85066"/>
    <lineage>
        <taxon>Eukaryota</taxon>
        <taxon>Metazoa</taxon>
        <taxon>Chordata</taxon>
        <taxon>Craniata</taxon>
        <taxon>Vertebrata</taxon>
        <taxon>Euteleostomi</taxon>
        <taxon>Archelosauria</taxon>
        <taxon>Archosauria</taxon>
        <taxon>Dinosauria</taxon>
        <taxon>Saurischia</taxon>
        <taxon>Theropoda</taxon>
        <taxon>Coelurosauria</taxon>
        <taxon>Aves</taxon>
        <taxon>Neognathae</taxon>
        <taxon>Neoaves</taxon>
        <taxon>Telluraves</taxon>
        <taxon>Australaves</taxon>
        <taxon>Passeriformes</taxon>
        <taxon>Corvoidea</taxon>
        <taxon>Corvidae</taxon>
        <taxon>Corvus</taxon>
    </lineage>
</organism>
<accession>A0A091F8S3</accession>
<evidence type="ECO:0000313" key="2">
    <source>
        <dbReference type="Proteomes" id="UP000052976"/>
    </source>
</evidence>
<feature type="non-terminal residue" evidence="1">
    <location>
        <position position="51"/>
    </location>
</feature>
<gene>
    <name evidence="1" type="ORF">N302_13151</name>
</gene>